<dbReference type="STRING" id="1317124.DW2_09096"/>
<feature type="chain" id="PRO_5001797719" description="Tat pathway signal protein" evidence="1">
    <location>
        <begin position="23"/>
        <end position="156"/>
    </location>
</feature>
<dbReference type="EMBL" id="AQRC01000006">
    <property type="protein sequence ID" value="KFE35119.1"/>
    <property type="molecule type" value="Genomic_DNA"/>
</dbReference>
<protein>
    <recommendedName>
        <fullName evidence="4">Tat pathway signal protein</fullName>
    </recommendedName>
</protein>
<dbReference type="AlphaFoldDB" id="A0A085TWM2"/>
<evidence type="ECO:0000313" key="3">
    <source>
        <dbReference type="Proteomes" id="UP000028607"/>
    </source>
</evidence>
<dbReference type="OrthoDB" id="6057843at2"/>
<dbReference type="Proteomes" id="UP000028607">
    <property type="component" value="Unassembled WGS sequence"/>
</dbReference>
<dbReference type="eggNOG" id="ENOG503096N">
    <property type="taxonomic scope" value="Bacteria"/>
</dbReference>
<comment type="caution">
    <text evidence="2">The sequence shown here is derived from an EMBL/GenBank/DDBJ whole genome shotgun (WGS) entry which is preliminary data.</text>
</comment>
<evidence type="ECO:0008006" key="4">
    <source>
        <dbReference type="Google" id="ProtNLM"/>
    </source>
</evidence>
<dbReference type="PATRIC" id="fig|1317124.6.peg.1846"/>
<keyword evidence="1" id="KW-0732">Signal</keyword>
<name>A0A085TWM2_9RHOB</name>
<reference evidence="2 3" key="2">
    <citation type="journal article" date="2015" name="Antonie Van Leeuwenhoek">
        <title>Thioclava indica sp. nov., isolated from surface seawater of the Indian Ocean.</title>
        <authorList>
            <person name="Liu Y."/>
            <person name="Lai Q."/>
            <person name="Du J."/>
            <person name="Xu H."/>
            <person name="Jiang L."/>
            <person name="Shao Z."/>
        </authorList>
    </citation>
    <scope>NUCLEOTIDE SEQUENCE [LARGE SCALE GENOMIC DNA]</scope>
    <source>
        <strain evidence="2 3">13D2W-2</strain>
    </source>
</reference>
<reference evidence="3" key="1">
    <citation type="submission" date="2013-04" db="EMBL/GenBank/DDBJ databases">
        <title>Thioclava sp. 13D2W-2 Genome Sequencing.</title>
        <authorList>
            <person name="Lai Q."/>
            <person name="Li G."/>
            <person name="Shao Z."/>
        </authorList>
    </citation>
    <scope>NUCLEOTIDE SEQUENCE [LARGE SCALE GENOMIC DNA]</scope>
    <source>
        <strain evidence="3">13D2W-2</strain>
    </source>
</reference>
<proteinExistence type="predicted"/>
<gene>
    <name evidence="2" type="ORF">DW2_09096</name>
</gene>
<sequence length="156" mass="16918">MKKLMATLGVTTALTLPALASAQTVTLHTQMRNYWGNPAYLAYYLTDPQGRYVRTLWLAYGERRYWPHLIDWYRATGGSPSAVAGVTGASVGSGRSLNVSVDLKQSLIDAGYQIRIDAAVEGMPESPNDVIVPLSSKNAGKPVAGRGYIQSFSFSM</sequence>
<feature type="signal peptide" evidence="1">
    <location>
        <begin position="1"/>
        <end position="22"/>
    </location>
</feature>
<dbReference type="InterPro" id="IPR014469">
    <property type="entry name" value="DUF2271"/>
</dbReference>
<evidence type="ECO:0000313" key="2">
    <source>
        <dbReference type="EMBL" id="KFE35119.1"/>
    </source>
</evidence>
<dbReference type="RefSeq" id="WP_038145628.1">
    <property type="nucleotide sequence ID" value="NZ_AQRC01000006.1"/>
</dbReference>
<accession>A0A085TWM2</accession>
<evidence type="ECO:0000256" key="1">
    <source>
        <dbReference type="SAM" id="SignalP"/>
    </source>
</evidence>
<keyword evidence="3" id="KW-1185">Reference proteome</keyword>
<organism evidence="2 3">
    <name type="scientific">Thioclava atlantica</name>
    <dbReference type="NCBI Taxonomy" id="1317124"/>
    <lineage>
        <taxon>Bacteria</taxon>
        <taxon>Pseudomonadati</taxon>
        <taxon>Pseudomonadota</taxon>
        <taxon>Alphaproteobacteria</taxon>
        <taxon>Rhodobacterales</taxon>
        <taxon>Paracoccaceae</taxon>
        <taxon>Thioclava</taxon>
    </lineage>
</organism>
<dbReference type="Pfam" id="PF10029">
    <property type="entry name" value="DUF2271"/>
    <property type="match status" value="1"/>
</dbReference>